<dbReference type="Gene3D" id="3.40.190.290">
    <property type="match status" value="1"/>
</dbReference>
<dbReference type="SUPFAM" id="SSF53850">
    <property type="entry name" value="Periplasmic binding protein-like II"/>
    <property type="match status" value="1"/>
</dbReference>
<reference evidence="6" key="2">
    <citation type="submission" date="2020-09" db="EMBL/GenBank/DDBJ databases">
        <authorList>
            <person name="Sun Q."/>
            <person name="Kim S."/>
        </authorList>
    </citation>
    <scope>NUCLEOTIDE SEQUENCE</scope>
    <source>
        <strain evidence="6">KCTC 42650</strain>
    </source>
</reference>
<sequence>MQIKLRHLEVFNALIEAGSVSRAAERLNLTQPAVSIALSNLEADLGFRLFHRDRGYFAPTGEAMLLHAEVAQSLLALARIEQRAHEIRTGAAGGVSIATNGVLAINFLPELIAHYHADNPGTRVEMRVHSSRQISTWVSGRQIDIGLIDTPVPVAGVNSEAFLLECVCIMRADDPLAAETVIRPELLKGRSVIAILGDHMVDRQLDRLLSEAGVTIERNTTGSYFAIARKLVAAGNGVALIDPINALAPLGDGVVWRRFVPRVDTEIAMLTAKDLPLSAATRMIVSRIREGLNRGARLPES</sequence>
<keyword evidence="4" id="KW-0804">Transcription</keyword>
<dbReference type="SUPFAM" id="SSF46785">
    <property type="entry name" value="Winged helix' DNA-binding domain"/>
    <property type="match status" value="1"/>
</dbReference>
<evidence type="ECO:0000313" key="6">
    <source>
        <dbReference type="EMBL" id="GHF58842.1"/>
    </source>
</evidence>
<evidence type="ECO:0000313" key="7">
    <source>
        <dbReference type="Proteomes" id="UP000626220"/>
    </source>
</evidence>
<dbReference type="Proteomes" id="UP000626220">
    <property type="component" value="Unassembled WGS sequence"/>
</dbReference>
<dbReference type="EMBL" id="BNCJ01000010">
    <property type="protein sequence ID" value="GHF58842.1"/>
    <property type="molecule type" value="Genomic_DNA"/>
</dbReference>
<evidence type="ECO:0000259" key="5">
    <source>
        <dbReference type="PROSITE" id="PS50931"/>
    </source>
</evidence>
<evidence type="ECO:0000256" key="2">
    <source>
        <dbReference type="ARBA" id="ARBA00023015"/>
    </source>
</evidence>
<dbReference type="GO" id="GO:0043565">
    <property type="term" value="F:sequence-specific DNA binding"/>
    <property type="evidence" value="ECO:0007669"/>
    <property type="project" value="TreeGrafter"/>
</dbReference>
<gene>
    <name evidence="6" type="primary">lysR</name>
    <name evidence="6" type="ORF">GCM10017056_32820</name>
</gene>
<name>A0A8J3GYN5_9RHOB</name>
<keyword evidence="3" id="KW-0238">DNA-binding</keyword>
<dbReference type="PROSITE" id="PS50931">
    <property type="entry name" value="HTH_LYSR"/>
    <property type="match status" value="1"/>
</dbReference>
<comment type="similarity">
    <text evidence="1">Belongs to the LysR transcriptional regulatory family.</text>
</comment>
<dbReference type="InterPro" id="IPR005119">
    <property type="entry name" value="LysR_subst-bd"/>
</dbReference>
<proteinExistence type="inferred from homology"/>
<dbReference type="Pfam" id="PF00126">
    <property type="entry name" value="HTH_1"/>
    <property type="match status" value="1"/>
</dbReference>
<reference evidence="6" key="1">
    <citation type="journal article" date="2014" name="Int. J. Syst. Evol. Microbiol.">
        <title>Complete genome sequence of Corynebacterium casei LMG S-19264T (=DSM 44701T), isolated from a smear-ripened cheese.</title>
        <authorList>
            <consortium name="US DOE Joint Genome Institute (JGI-PGF)"/>
            <person name="Walter F."/>
            <person name="Albersmeier A."/>
            <person name="Kalinowski J."/>
            <person name="Ruckert C."/>
        </authorList>
    </citation>
    <scope>NUCLEOTIDE SEQUENCE</scope>
    <source>
        <strain evidence="6">KCTC 42650</strain>
    </source>
</reference>
<keyword evidence="2" id="KW-0805">Transcription regulation</keyword>
<evidence type="ECO:0000256" key="4">
    <source>
        <dbReference type="ARBA" id="ARBA00023163"/>
    </source>
</evidence>
<dbReference type="Pfam" id="PF03466">
    <property type="entry name" value="LysR_substrate"/>
    <property type="match status" value="1"/>
</dbReference>
<dbReference type="InterPro" id="IPR036390">
    <property type="entry name" value="WH_DNA-bd_sf"/>
</dbReference>
<dbReference type="Gene3D" id="1.10.10.10">
    <property type="entry name" value="Winged helix-like DNA-binding domain superfamily/Winged helix DNA-binding domain"/>
    <property type="match status" value="1"/>
</dbReference>
<dbReference type="PRINTS" id="PR00039">
    <property type="entry name" value="HTHLYSR"/>
</dbReference>
<evidence type="ECO:0000256" key="3">
    <source>
        <dbReference type="ARBA" id="ARBA00023125"/>
    </source>
</evidence>
<dbReference type="PANTHER" id="PTHR30427:SF1">
    <property type="entry name" value="TRANSCRIPTIONAL ACTIVATOR PROTEIN LYSR"/>
    <property type="match status" value="1"/>
</dbReference>
<feature type="domain" description="HTH lysR-type" evidence="5">
    <location>
        <begin position="3"/>
        <end position="60"/>
    </location>
</feature>
<accession>A0A8J3GYN5</accession>
<dbReference type="RefSeq" id="WP_229864194.1">
    <property type="nucleotide sequence ID" value="NZ_BNCJ01000010.1"/>
</dbReference>
<protein>
    <submittedName>
        <fullName evidence="6">LysR family transcriptional regulator</fullName>
    </submittedName>
</protein>
<organism evidence="6 7">
    <name type="scientific">Seohaeicola zhoushanensis</name>
    <dbReference type="NCBI Taxonomy" id="1569283"/>
    <lineage>
        <taxon>Bacteria</taxon>
        <taxon>Pseudomonadati</taxon>
        <taxon>Pseudomonadota</taxon>
        <taxon>Alphaproteobacteria</taxon>
        <taxon>Rhodobacterales</taxon>
        <taxon>Roseobacteraceae</taxon>
        <taxon>Seohaeicola</taxon>
    </lineage>
</organism>
<dbReference type="GO" id="GO:0003700">
    <property type="term" value="F:DNA-binding transcription factor activity"/>
    <property type="evidence" value="ECO:0007669"/>
    <property type="project" value="InterPro"/>
</dbReference>
<keyword evidence="7" id="KW-1185">Reference proteome</keyword>
<dbReference type="InterPro" id="IPR000847">
    <property type="entry name" value="LysR_HTH_N"/>
</dbReference>
<dbReference type="InterPro" id="IPR036388">
    <property type="entry name" value="WH-like_DNA-bd_sf"/>
</dbReference>
<comment type="caution">
    <text evidence="6">The sequence shown here is derived from an EMBL/GenBank/DDBJ whole genome shotgun (WGS) entry which is preliminary data.</text>
</comment>
<dbReference type="AlphaFoldDB" id="A0A8J3GYN5"/>
<dbReference type="GO" id="GO:0010628">
    <property type="term" value="P:positive regulation of gene expression"/>
    <property type="evidence" value="ECO:0007669"/>
    <property type="project" value="TreeGrafter"/>
</dbReference>
<dbReference type="PANTHER" id="PTHR30427">
    <property type="entry name" value="TRANSCRIPTIONAL ACTIVATOR PROTEIN LYSR"/>
    <property type="match status" value="1"/>
</dbReference>
<evidence type="ECO:0000256" key="1">
    <source>
        <dbReference type="ARBA" id="ARBA00009437"/>
    </source>
</evidence>